<dbReference type="SUPFAM" id="SSF140996">
    <property type="entry name" value="Hermes dimerisation domain"/>
    <property type="match status" value="1"/>
</dbReference>
<evidence type="ECO:0000313" key="13">
    <source>
        <dbReference type="EMBL" id="RXN24198.1"/>
    </source>
</evidence>
<evidence type="ECO:0000313" key="14">
    <source>
        <dbReference type="Proteomes" id="UP000290572"/>
    </source>
</evidence>
<keyword evidence="3 9" id="KW-0863">Zinc-finger</keyword>
<dbReference type="Pfam" id="PF05699">
    <property type="entry name" value="Dimer_Tnp_hAT"/>
    <property type="match status" value="1"/>
</dbReference>
<reference evidence="12 14" key="1">
    <citation type="submission" date="2018-03" db="EMBL/GenBank/DDBJ databases">
        <title>Draft genome sequence of Rohu Carp (Labeo rohita).</title>
        <authorList>
            <person name="Das P."/>
            <person name="Kushwaha B."/>
            <person name="Joshi C.G."/>
            <person name="Kumar D."/>
            <person name="Nagpure N.S."/>
            <person name="Sahoo L."/>
            <person name="Das S.P."/>
            <person name="Bit A."/>
            <person name="Patnaik S."/>
            <person name="Meher P.K."/>
            <person name="Jayasankar P."/>
            <person name="Koringa P.G."/>
            <person name="Patel N.V."/>
            <person name="Hinsu A.T."/>
            <person name="Kumar R."/>
            <person name="Pandey M."/>
            <person name="Agarwal S."/>
            <person name="Srivastava S."/>
            <person name="Singh M."/>
            <person name="Iquebal M.A."/>
            <person name="Jaiswal S."/>
            <person name="Angadi U.B."/>
            <person name="Kumar N."/>
            <person name="Raza M."/>
            <person name="Shah T.M."/>
            <person name="Rai A."/>
            <person name="Jena J.K."/>
        </authorList>
    </citation>
    <scope>NUCLEOTIDE SEQUENCE [LARGE SCALE GENOMIC DNA]</scope>
    <source>
        <strain evidence="12">DASCIFA01</strain>
        <tissue evidence="12">Testis</tissue>
    </source>
</reference>
<dbReference type="InterPro" id="IPR036236">
    <property type="entry name" value="Znf_C2H2_sf"/>
</dbReference>
<dbReference type="EMBL" id="QBIY01012644">
    <property type="protein sequence ID" value="RXN20377.1"/>
    <property type="molecule type" value="Genomic_DNA"/>
</dbReference>
<dbReference type="InterPro" id="IPR052035">
    <property type="entry name" value="ZnF_BED_domain_contain"/>
</dbReference>
<evidence type="ECO:0000256" key="7">
    <source>
        <dbReference type="ARBA" id="ARBA00023163"/>
    </source>
</evidence>
<dbReference type="InterPro" id="IPR012337">
    <property type="entry name" value="RNaseH-like_sf"/>
</dbReference>
<accession>A0A498MU42</accession>
<dbReference type="PANTHER" id="PTHR46481">
    <property type="entry name" value="ZINC FINGER BED DOMAIN-CONTAINING PROTEIN 4"/>
    <property type="match status" value="1"/>
</dbReference>
<evidence type="ECO:0000256" key="9">
    <source>
        <dbReference type="PROSITE-ProRule" id="PRU00027"/>
    </source>
</evidence>
<dbReference type="PANTHER" id="PTHR46481:SF4">
    <property type="entry name" value="ZINC FINGER BED DOMAIN-CONTAINING PROTEIN 4"/>
    <property type="match status" value="1"/>
</dbReference>
<dbReference type="Pfam" id="PF02892">
    <property type="entry name" value="zf-BED"/>
    <property type="match status" value="1"/>
</dbReference>
<dbReference type="SUPFAM" id="SSF57667">
    <property type="entry name" value="beta-beta-alpha zinc fingers"/>
    <property type="match status" value="1"/>
</dbReference>
<organism evidence="12 14">
    <name type="scientific">Labeo rohita</name>
    <name type="common">Indian major carp</name>
    <name type="synonym">Cyprinus rohita</name>
    <dbReference type="NCBI Taxonomy" id="84645"/>
    <lineage>
        <taxon>Eukaryota</taxon>
        <taxon>Metazoa</taxon>
        <taxon>Chordata</taxon>
        <taxon>Craniata</taxon>
        <taxon>Vertebrata</taxon>
        <taxon>Euteleostomi</taxon>
        <taxon>Actinopterygii</taxon>
        <taxon>Neopterygii</taxon>
        <taxon>Teleostei</taxon>
        <taxon>Ostariophysi</taxon>
        <taxon>Cypriniformes</taxon>
        <taxon>Cyprinidae</taxon>
        <taxon>Labeoninae</taxon>
        <taxon>Labeonini</taxon>
        <taxon>Labeo</taxon>
    </lineage>
</organism>
<keyword evidence="8" id="KW-0539">Nucleus</keyword>
<dbReference type="GO" id="GO:0008270">
    <property type="term" value="F:zinc ion binding"/>
    <property type="evidence" value="ECO:0007669"/>
    <property type="project" value="UniProtKB-KW"/>
</dbReference>
<dbReference type="InterPro" id="IPR008906">
    <property type="entry name" value="HATC_C_dom"/>
</dbReference>
<keyword evidence="14" id="KW-1185">Reference proteome</keyword>
<keyword evidence="6" id="KW-0238">DNA-binding</keyword>
<feature type="compositionally biased region" description="Polar residues" evidence="10">
    <location>
        <begin position="532"/>
        <end position="543"/>
    </location>
</feature>
<evidence type="ECO:0000256" key="4">
    <source>
        <dbReference type="ARBA" id="ARBA00022833"/>
    </source>
</evidence>
<evidence type="ECO:0000256" key="5">
    <source>
        <dbReference type="ARBA" id="ARBA00023015"/>
    </source>
</evidence>
<evidence type="ECO:0000313" key="12">
    <source>
        <dbReference type="EMBL" id="RXN20377.1"/>
    </source>
</evidence>
<name>A0A498MU42_LABRO</name>
<keyword evidence="5" id="KW-0805">Transcription regulation</keyword>
<feature type="domain" description="BED-type" evidence="11">
    <location>
        <begin position="15"/>
        <end position="73"/>
    </location>
</feature>
<proteinExistence type="predicted"/>
<evidence type="ECO:0000259" key="11">
    <source>
        <dbReference type="PROSITE" id="PS50808"/>
    </source>
</evidence>
<dbReference type="GO" id="GO:0046983">
    <property type="term" value="F:protein dimerization activity"/>
    <property type="evidence" value="ECO:0007669"/>
    <property type="project" value="InterPro"/>
</dbReference>
<dbReference type="GO" id="GO:0005634">
    <property type="term" value="C:nucleus"/>
    <property type="evidence" value="ECO:0007669"/>
    <property type="project" value="UniProtKB-SubCell"/>
</dbReference>
<keyword evidence="7" id="KW-0804">Transcription</keyword>
<feature type="region of interest" description="Disordered" evidence="10">
    <location>
        <begin position="532"/>
        <end position="561"/>
    </location>
</feature>
<gene>
    <name evidence="13" type="ORF">ROHU_006245</name>
    <name evidence="12" type="ORF">ROHU_024927</name>
</gene>
<dbReference type="GO" id="GO:0003677">
    <property type="term" value="F:DNA binding"/>
    <property type="evidence" value="ECO:0007669"/>
    <property type="project" value="UniProtKB-KW"/>
</dbReference>
<dbReference type="Gene3D" id="1.10.10.1070">
    <property type="entry name" value="Zinc finger, BED domain-containing"/>
    <property type="match status" value="1"/>
</dbReference>
<dbReference type="AlphaFoldDB" id="A0A498MU42"/>
<evidence type="ECO:0000256" key="3">
    <source>
        <dbReference type="ARBA" id="ARBA00022771"/>
    </source>
</evidence>
<evidence type="ECO:0000256" key="8">
    <source>
        <dbReference type="ARBA" id="ARBA00023242"/>
    </source>
</evidence>
<dbReference type="InterPro" id="IPR003656">
    <property type="entry name" value="Znf_BED"/>
</dbReference>
<dbReference type="SMART" id="SM00614">
    <property type="entry name" value="ZnF_BED"/>
    <property type="match status" value="1"/>
</dbReference>
<dbReference type="PROSITE" id="PS50808">
    <property type="entry name" value="ZF_BED"/>
    <property type="match status" value="1"/>
</dbReference>
<comment type="caution">
    <text evidence="12">The sequence shown here is derived from an EMBL/GenBank/DDBJ whole genome shotgun (WGS) entry which is preliminary data.</text>
</comment>
<protein>
    <submittedName>
        <fullName evidence="12">Zinc finger BED domain-containing 1-like protein</fullName>
    </submittedName>
</protein>
<dbReference type="SUPFAM" id="SSF53098">
    <property type="entry name" value="Ribonuclease H-like"/>
    <property type="match status" value="1"/>
</dbReference>
<evidence type="ECO:0000256" key="1">
    <source>
        <dbReference type="ARBA" id="ARBA00004123"/>
    </source>
</evidence>
<evidence type="ECO:0000256" key="6">
    <source>
        <dbReference type="ARBA" id="ARBA00023125"/>
    </source>
</evidence>
<keyword evidence="2" id="KW-0479">Metal-binding</keyword>
<evidence type="ECO:0000256" key="10">
    <source>
        <dbReference type="SAM" id="MobiDB-lite"/>
    </source>
</evidence>
<sequence length="629" mass="69965">MAENNKKQIKDPPASFHSKVWRHFGFYETVDGKALDKDYAICKNCFAKIKYNSNTTNLQMHLVRYHGELLSGDNEGKPSQPTIATAFKAKLPFGLPRAESITKSIAEFICKDLRPYSVVENDGFCRMLATLEPRYEIPSRRHFTDKVIPALYADTRAKVEGALRSAKRVALTCDGWTSRATESFVTITAHFIDDNWDAQSYVLQTRAMNDSHTGAHMAEVLKKAADEWKLTEKEPAVVTDNAANMSVAVEIAGYPHIRCFAHVLNLAVQRALKLPNVARLLGRIRRICTFFHRSTSAAEALKRNQKMLGLPHHKLITDVVVRWNSAYEMISRFLEQQPAVTAALLSPEVRKNTTDISTLTDGDIRNTEEVVKALHPMLVATKSMCEEKNPTVSIIAPLHAQLLSDTLSTIEDAPLVKDIKCAIHGDLSKRYMSAEEKNFLYVASALDPRFKSMLFLSPSEVQETYAMVVSKAAALMGNADVGMQSDGNVEEGGSTEESGPADDTSDEDRPPHTPKKRRSALANLLGQTFQHVRSSLTPSSPNSKAEKEVQQYQESSPLPLSDEPLGWWKSEACKYPHLAKLAQRYLCVPGTSVPSERIFSTTGDIISAQRCALTSEHADQLVFLKKNMP</sequence>
<feature type="region of interest" description="Disordered" evidence="10">
    <location>
        <begin position="481"/>
        <end position="517"/>
    </location>
</feature>
<comment type="subcellular location">
    <subcellularLocation>
        <location evidence="1">Nucleus</location>
    </subcellularLocation>
</comment>
<keyword evidence="4" id="KW-0862">Zinc</keyword>
<dbReference type="Proteomes" id="UP000290572">
    <property type="component" value="Unassembled WGS sequence"/>
</dbReference>
<evidence type="ECO:0000256" key="2">
    <source>
        <dbReference type="ARBA" id="ARBA00022723"/>
    </source>
</evidence>
<dbReference type="EMBL" id="QBIY01012548">
    <property type="protein sequence ID" value="RXN24198.1"/>
    <property type="molecule type" value="Genomic_DNA"/>
</dbReference>